<organism evidence="1 2">
    <name type="scientific">Thermaerobacillus caldiproteolyticus</name>
    <dbReference type="NCBI Taxonomy" id="247480"/>
    <lineage>
        <taxon>Bacteria</taxon>
        <taxon>Bacillati</taxon>
        <taxon>Bacillota</taxon>
        <taxon>Bacilli</taxon>
        <taxon>Bacillales</taxon>
        <taxon>Anoxybacillaceae</taxon>
        <taxon>Thermaerobacillus</taxon>
    </lineage>
</organism>
<dbReference type="RefSeq" id="WP_258561071.1">
    <property type="nucleotide sequence ID" value="NZ_JACDUT010000008.1"/>
</dbReference>
<evidence type="ECO:0000313" key="1">
    <source>
        <dbReference type="EMBL" id="MBA2875794.1"/>
    </source>
</evidence>
<sequence length="45" mass="5203">MKALVLFYQLYKLTAYAFGFPYFPISVYDIEKVVDPQSPLGKMLP</sequence>
<proteinExistence type="predicted"/>
<dbReference type="Proteomes" id="UP000523087">
    <property type="component" value="Unassembled WGS sequence"/>
</dbReference>
<name>A0A7V9Z834_9BACL</name>
<keyword evidence="2" id="KW-1185">Reference proteome</keyword>
<comment type="caution">
    <text evidence="1">The sequence shown here is derived from an EMBL/GenBank/DDBJ whole genome shotgun (WGS) entry which is preliminary data.</text>
</comment>
<reference evidence="1 2" key="1">
    <citation type="submission" date="2020-07" db="EMBL/GenBank/DDBJ databases">
        <title>Genomic Encyclopedia of Type Strains, Phase IV (KMG-IV): sequencing the most valuable type-strain genomes for metagenomic binning, comparative biology and taxonomic classification.</title>
        <authorList>
            <person name="Goeker M."/>
        </authorList>
    </citation>
    <scope>NUCLEOTIDE SEQUENCE [LARGE SCALE GENOMIC DNA]</scope>
    <source>
        <strain evidence="1 2">DSM 15730</strain>
    </source>
</reference>
<protein>
    <submittedName>
        <fullName evidence="1">Uncharacterized protein</fullName>
    </submittedName>
</protein>
<dbReference type="Gene3D" id="3.90.640.20">
    <property type="entry name" value="Heat-shock cognate protein, ATPase"/>
    <property type="match status" value="1"/>
</dbReference>
<dbReference type="AlphaFoldDB" id="A0A7V9Z834"/>
<accession>A0A7V9Z834</accession>
<dbReference type="InterPro" id="IPR037126">
    <property type="entry name" value="PdaC/RsiV-like_sf"/>
</dbReference>
<dbReference type="EMBL" id="JACDUT010000008">
    <property type="protein sequence ID" value="MBA2875794.1"/>
    <property type="molecule type" value="Genomic_DNA"/>
</dbReference>
<evidence type="ECO:0000313" key="2">
    <source>
        <dbReference type="Proteomes" id="UP000523087"/>
    </source>
</evidence>
<gene>
    <name evidence="1" type="ORF">HNR31_002588</name>
</gene>